<feature type="domain" description="PIF1/LRR1 pleckstrin homology" evidence="16">
    <location>
        <begin position="8"/>
        <end position="112"/>
    </location>
</feature>
<keyword evidence="6 13" id="KW-0238">DNA-binding</keyword>
<protein>
    <recommendedName>
        <fullName evidence="13">ATP-dependent DNA helicase PIF1</fullName>
        <ecNumber evidence="13">5.6.2.3</ecNumber>
    </recommendedName>
    <alternativeName>
        <fullName evidence="13">DNA 5'-3' helicase PIF1</fullName>
    </alternativeName>
    <alternativeName>
        <fullName evidence="13">DNA repair and recombination helicase PIF1</fullName>
    </alternativeName>
</protein>
<evidence type="ECO:0000256" key="3">
    <source>
        <dbReference type="ARBA" id="ARBA00022801"/>
    </source>
</evidence>
<evidence type="ECO:0000259" key="15">
    <source>
        <dbReference type="Pfam" id="PF21530"/>
    </source>
</evidence>
<comment type="subunit">
    <text evidence="12">Monomer. Interacts with telomerase.</text>
</comment>
<dbReference type="InterPro" id="IPR010285">
    <property type="entry name" value="DNA_helicase_pif1-like_DEAD"/>
</dbReference>
<name>A0A1I8PC33_STOCA</name>
<dbReference type="InterPro" id="IPR051055">
    <property type="entry name" value="PIF1_helicase"/>
</dbReference>
<dbReference type="FunFam" id="3.40.50.300:FF:000805">
    <property type="entry name" value="ATP-dependent DNA helicase PIF1"/>
    <property type="match status" value="1"/>
</dbReference>
<evidence type="ECO:0000256" key="6">
    <source>
        <dbReference type="ARBA" id="ARBA00023125"/>
    </source>
</evidence>
<comment type="subcellular location">
    <subcellularLocation>
        <location evidence="13">Nucleus</location>
    </subcellularLocation>
    <subcellularLocation>
        <location evidence="13">Mitochondrion</location>
    </subcellularLocation>
</comment>
<dbReference type="InterPro" id="IPR027417">
    <property type="entry name" value="P-loop_NTPase"/>
</dbReference>
<evidence type="ECO:0000256" key="12">
    <source>
        <dbReference type="ARBA" id="ARBA00065873"/>
    </source>
</evidence>
<dbReference type="HAMAP" id="MF_03176">
    <property type="entry name" value="PIF1"/>
    <property type="match status" value="1"/>
</dbReference>
<dbReference type="Pfam" id="PF05970">
    <property type="entry name" value="PIF1"/>
    <property type="match status" value="1"/>
</dbReference>
<evidence type="ECO:0000256" key="2">
    <source>
        <dbReference type="ARBA" id="ARBA00022763"/>
    </source>
</evidence>
<dbReference type="STRING" id="35570.A0A1I8PC33"/>
<proteinExistence type="inferred from homology"/>
<keyword evidence="8 13" id="KW-0233">DNA recombination</keyword>
<evidence type="ECO:0000313" key="18">
    <source>
        <dbReference type="Proteomes" id="UP000095300"/>
    </source>
</evidence>
<evidence type="ECO:0000259" key="14">
    <source>
        <dbReference type="Pfam" id="PF05970"/>
    </source>
</evidence>
<dbReference type="Proteomes" id="UP000095300">
    <property type="component" value="Unassembled WGS sequence"/>
</dbReference>
<dbReference type="GO" id="GO:0005634">
    <property type="term" value="C:nucleus"/>
    <property type="evidence" value="ECO:0007669"/>
    <property type="project" value="UniProtKB-SubCell"/>
</dbReference>
<keyword evidence="1 13" id="KW-0547">Nucleotide-binding</keyword>
<dbReference type="GO" id="GO:0006310">
    <property type="term" value="P:DNA recombination"/>
    <property type="evidence" value="ECO:0007669"/>
    <property type="project" value="UniProtKB-UniRule"/>
</dbReference>
<gene>
    <name evidence="13" type="primary">PIF1</name>
    <name evidence="17" type="synonym">106081736</name>
</gene>
<dbReference type="CDD" id="cd18809">
    <property type="entry name" value="SF1_C_RecD"/>
    <property type="match status" value="1"/>
</dbReference>
<dbReference type="Pfam" id="PF21530">
    <property type="entry name" value="Pif1_2B_dom"/>
    <property type="match status" value="1"/>
</dbReference>
<evidence type="ECO:0000256" key="5">
    <source>
        <dbReference type="ARBA" id="ARBA00022840"/>
    </source>
</evidence>
<dbReference type="PANTHER" id="PTHR47642:SF7">
    <property type="entry name" value="ATP-DEPENDENT DNA HELICASE PIF1"/>
    <property type="match status" value="1"/>
</dbReference>
<reference evidence="17" key="1">
    <citation type="submission" date="2020-05" db="UniProtKB">
        <authorList>
            <consortium name="EnsemblMetazoa"/>
        </authorList>
    </citation>
    <scope>IDENTIFICATION</scope>
    <source>
        <strain evidence="17">USDA</strain>
    </source>
</reference>
<dbReference type="Pfam" id="PF25344">
    <property type="entry name" value="PH_LRR1"/>
    <property type="match status" value="1"/>
</dbReference>
<dbReference type="FunFam" id="3.40.50.300:FF:003367">
    <property type="entry name" value="ATP-dependent DNA helicase PIF1"/>
    <property type="match status" value="1"/>
</dbReference>
<dbReference type="GO" id="GO:0003677">
    <property type="term" value="F:DNA binding"/>
    <property type="evidence" value="ECO:0007669"/>
    <property type="project" value="UniProtKB-KW"/>
</dbReference>
<feature type="domain" description="DNA helicase Pif1-like DEAD-box helicase" evidence="14">
    <location>
        <begin position="210"/>
        <end position="409"/>
    </location>
</feature>
<evidence type="ECO:0000256" key="4">
    <source>
        <dbReference type="ARBA" id="ARBA00022806"/>
    </source>
</evidence>
<evidence type="ECO:0000313" key="17">
    <source>
        <dbReference type="EnsemblMetazoa" id="SCAU006704-PA"/>
    </source>
</evidence>
<dbReference type="GO" id="GO:0005739">
    <property type="term" value="C:mitochondrion"/>
    <property type="evidence" value="ECO:0007669"/>
    <property type="project" value="UniProtKB-SubCell"/>
</dbReference>
<dbReference type="CDD" id="cd18037">
    <property type="entry name" value="DEXSc_Pif1_like"/>
    <property type="match status" value="1"/>
</dbReference>
<keyword evidence="10 13" id="KW-0413">Isomerase</keyword>
<organism evidence="17 18">
    <name type="scientific">Stomoxys calcitrans</name>
    <name type="common">Stable fly</name>
    <name type="synonym">Conops calcitrans</name>
    <dbReference type="NCBI Taxonomy" id="35570"/>
    <lineage>
        <taxon>Eukaryota</taxon>
        <taxon>Metazoa</taxon>
        <taxon>Ecdysozoa</taxon>
        <taxon>Arthropoda</taxon>
        <taxon>Hexapoda</taxon>
        <taxon>Insecta</taxon>
        <taxon>Pterygota</taxon>
        <taxon>Neoptera</taxon>
        <taxon>Endopterygota</taxon>
        <taxon>Diptera</taxon>
        <taxon>Brachycera</taxon>
        <taxon>Muscomorpha</taxon>
        <taxon>Muscoidea</taxon>
        <taxon>Muscidae</taxon>
        <taxon>Stomoxys</taxon>
    </lineage>
</organism>
<dbReference type="GO" id="GO:0016887">
    <property type="term" value="F:ATP hydrolysis activity"/>
    <property type="evidence" value="ECO:0007669"/>
    <property type="project" value="RHEA"/>
</dbReference>
<feature type="binding site" evidence="13">
    <location>
        <begin position="227"/>
        <end position="234"/>
    </location>
    <ligand>
        <name>ATP</name>
        <dbReference type="ChEBI" id="CHEBI:30616"/>
    </ligand>
</feature>
<sequence length="665" mass="73418">MDLNDAVLTCAVNLQWTNAIGAVGRKLAYRTATLRLVRNDIRELFIECTPEKLKPMKFKMKDIMVHKKFMSEGKASVNFKAEKCAMYLSNAPPGTLMIFLRTIFIKMNGGENVDDATAQKQLRAHMLSGKPSTFEEISPVTTAEMVLARKKAGLLPSKGTATTPSPLAAKKRRYDEIKGGDGKSGLPAPKKLYQESPLATEENLKLCAEQMDVLKSSIAGKSIFFTGSAGTGKSFLLRKIISALPPDGTVATASTGVAACLIGGVTLHAFAGIGGGEATLQRCYELASRPASAQAWRKCKRLIIDEISMVDGQYFDKIEAVARHIRRNDRPFGGIQLILCGDFLQLPPVIKREEFTTGSQTSPSQRFCFQSSAWEKCIEYVYELKEVHRQSDPEFVSILNHLRIGHINEGITKRLKATSKQTIEANGILATQLCSHTNDANSINESKLENLPSEKILFKAEDSDALMTKQLDSQVQAPSQLYLKLNAQVMLLKNINISAGLVNGARGVVVRIEKGIPVVRFKNNTEYACKHEKWIIKTPGGGTVTRRQVPLKLAWAFSIHKSQGLTLDCVEMSLSKVFEAGQAYVALSRAKSLDSVRILDFDPKQVWANPQVLQYYKLFRRRLMDTTMIPLGLKNKEQKKKTGDTSSALAKLKKSLMSKPLVSIS</sequence>
<accession>A0A1I8PC33</accession>
<keyword evidence="5 13" id="KW-0067">ATP-binding</keyword>
<keyword evidence="7 13" id="KW-0496">Mitochondrion</keyword>
<comment type="cofactor">
    <cofactor evidence="13">
        <name>Mg(2+)</name>
        <dbReference type="ChEBI" id="CHEBI:18420"/>
    </cofactor>
</comment>
<evidence type="ECO:0000256" key="10">
    <source>
        <dbReference type="ARBA" id="ARBA00023235"/>
    </source>
</evidence>
<dbReference type="SUPFAM" id="SSF52540">
    <property type="entry name" value="P-loop containing nucleoside triphosphate hydrolases"/>
    <property type="match status" value="2"/>
</dbReference>
<dbReference type="PANTHER" id="PTHR47642">
    <property type="entry name" value="ATP-DEPENDENT DNA HELICASE"/>
    <property type="match status" value="1"/>
</dbReference>
<dbReference type="KEGG" id="scac:106081736"/>
<keyword evidence="2 13" id="KW-0227">DNA damage</keyword>
<evidence type="ECO:0000259" key="16">
    <source>
        <dbReference type="Pfam" id="PF25344"/>
    </source>
</evidence>
<evidence type="ECO:0000256" key="8">
    <source>
        <dbReference type="ARBA" id="ARBA00023172"/>
    </source>
</evidence>
<dbReference type="VEuPathDB" id="VectorBase:SCAU006704"/>
<dbReference type="Gene3D" id="3.40.50.300">
    <property type="entry name" value="P-loop containing nucleotide triphosphate hydrolases"/>
    <property type="match status" value="2"/>
</dbReference>
<keyword evidence="3 13" id="KW-0378">Hydrolase</keyword>
<comment type="catalytic activity">
    <reaction evidence="13">
        <text>ATP + H2O = ADP + phosphate + H(+)</text>
        <dbReference type="Rhea" id="RHEA:13065"/>
        <dbReference type="ChEBI" id="CHEBI:15377"/>
        <dbReference type="ChEBI" id="CHEBI:15378"/>
        <dbReference type="ChEBI" id="CHEBI:30616"/>
        <dbReference type="ChEBI" id="CHEBI:43474"/>
        <dbReference type="ChEBI" id="CHEBI:456216"/>
        <dbReference type="EC" id="5.6.2.3"/>
    </reaction>
</comment>
<dbReference type="GO" id="GO:0043139">
    <property type="term" value="F:5'-3' DNA helicase activity"/>
    <property type="evidence" value="ECO:0007669"/>
    <property type="project" value="UniProtKB-UniRule"/>
</dbReference>
<evidence type="ECO:0000256" key="1">
    <source>
        <dbReference type="ARBA" id="ARBA00022741"/>
    </source>
</evidence>
<dbReference type="InterPro" id="IPR049163">
    <property type="entry name" value="Pif1-like_2B_dom"/>
</dbReference>
<dbReference type="InterPro" id="IPR057437">
    <property type="entry name" value="PIF1/LRR1_PH"/>
</dbReference>
<feature type="DNA-binding region" evidence="13">
    <location>
        <begin position="582"/>
        <end position="601"/>
    </location>
</feature>
<dbReference type="AlphaFoldDB" id="A0A1I8PC33"/>
<dbReference type="InterPro" id="IPR048293">
    <property type="entry name" value="PIF1_RRM3_pfh1"/>
</dbReference>
<evidence type="ECO:0000256" key="13">
    <source>
        <dbReference type="HAMAP-Rule" id="MF_03176"/>
    </source>
</evidence>
<keyword evidence="9 13" id="KW-0234">DNA repair</keyword>
<feature type="domain" description="DNA helicase Pif1-like 2B" evidence="15">
    <location>
        <begin position="471"/>
        <end position="511"/>
    </location>
</feature>
<dbReference type="GO" id="GO:0000723">
    <property type="term" value="P:telomere maintenance"/>
    <property type="evidence" value="ECO:0007669"/>
    <property type="project" value="InterPro"/>
</dbReference>
<dbReference type="OrthoDB" id="272985at2759"/>
<dbReference type="CTD" id="80119"/>
<dbReference type="EC" id="5.6.2.3" evidence="13"/>
<keyword evidence="18" id="KW-1185">Reference proteome</keyword>
<dbReference type="EnsemblMetazoa" id="SCAU006704-RA">
    <property type="protein sequence ID" value="SCAU006704-PA"/>
    <property type="gene ID" value="SCAU006704"/>
</dbReference>
<dbReference type="GeneID" id="106081736"/>
<evidence type="ECO:0000256" key="7">
    <source>
        <dbReference type="ARBA" id="ARBA00023128"/>
    </source>
</evidence>
<evidence type="ECO:0000256" key="9">
    <source>
        <dbReference type="ARBA" id="ARBA00023204"/>
    </source>
</evidence>
<evidence type="ECO:0000256" key="11">
    <source>
        <dbReference type="ARBA" id="ARBA00023242"/>
    </source>
</evidence>
<keyword evidence="4 13" id="KW-0347">Helicase</keyword>
<dbReference type="GO" id="GO:0005524">
    <property type="term" value="F:ATP binding"/>
    <property type="evidence" value="ECO:0007669"/>
    <property type="project" value="UniProtKB-UniRule"/>
</dbReference>
<keyword evidence="11 13" id="KW-0539">Nucleus</keyword>
<dbReference type="GO" id="GO:0006281">
    <property type="term" value="P:DNA repair"/>
    <property type="evidence" value="ECO:0007669"/>
    <property type="project" value="UniProtKB-UniRule"/>
</dbReference>
<comment type="function">
    <text evidence="13">DNA-dependent ATPase and 5'-3' DNA helicase required for the maintenance of both mitochondrial and nuclear genome stability.</text>
</comment>
<comment type="similarity">
    <text evidence="13">Belongs to the helicase family. PIF1 subfamily.</text>
</comment>